<dbReference type="FunFam" id="2.60.40.60:FF:000018">
    <property type="entry name" value="Protocadherin gamma c3"/>
    <property type="match status" value="1"/>
</dbReference>
<dbReference type="PANTHER" id="PTHR24028">
    <property type="entry name" value="CADHERIN-87A"/>
    <property type="match status" value="1"/>
</dbReference>
<comment type="function">
    <text evidence="1">Potential calcium-dependent cell-adhesion protein. May be involved in the establishment and maintenance of specific neuronal connections in the brain.</text>
</comment>
<evidence type="ECO:0000256" key="7">
    <source>
        <dbReference type="ARBA" id="ARBA00022837"/>
    </source>
</evidence>
<dbReference type="FunFam" id="2.60.40.60:FF:000129">
    <property type="entry name" value="protocadherin alpha-C2 isoform X1"/>
    <property type="match status" value="1"/>
</dbReference>
<dbReference type="FunFam" id="2.60.40.60:FF:000001">
    <property type="entry name" value="Protocadherin alpha 2"/>
    <property type="match status" value="1"/>
</dbReference>
<keyword evidence="17" id="KW-1185">Reference proteome</keyword>
<dbReference type="PROSITE" id="PS00232">
    <property type="entry name" value="CADHERIN_1"/>
    <property type="match status" value="3"/>
</dbReference>
<dbReference type="InterPro" id="IPR013164">
    <property type="entry name" value="Cadherin_N"/>
</dbReference>
<name>A0A670Y407_PSETE</name>
<feature type="domain" description="Cadherin" evidence="15">
    <location>
        <begin position="455"/>
        <end position="564"/>
    </location>
</feature>
<dbReference type="Pfam" id="PF16492">
    <property type="entry name" value="Cadherin_C_2"/>
    <property type="match status" value="1"/>
</dbReference>
<evidence type="ECO:0000256" key="5">
    <source>
        <dbReference type="ARBA" id="ARBA00022729"/>
    </source>
</evidence>
<evidence type="ECO:0000256" key="11">
    <source>
        <dbReference type="ARBA" id="ARBA00023180"/>
    </source>
</evidence>
<dbReference type="GO" id="GO:0005509">
    <property type="term" value="F:calcium ion binding"/>
    <property type="evidence" value="ECO:0007669"/>
    <property type="project" value="UniProtKB-UniRule"/>
</dbReference>
<evidence type="ECO:0000256" key="8">
    <source>
        <dbReference type="ARBA" id="ARBA00022889"/>
    </source>
</evidence>
<dbReference type="PROSITE" id="PS50268">
    <property type="entry name" value="CADHERIN_2"/>
    <property type="match status" value="6"/>
</dbReference>
<organism evidence="16 17">
    <name type="scientific">Pseudonaja textilis</name>
    <name type="common">Eastern brown snake</name>
    <dbReference type="NCBI Taxonomy" id="8673"/>
    <lineage>
        <taxon>Eukaryota</taxon>
        <taxon>Metazoa</taxon>
        <taxon>Chordata</taxon>
        <taxon>Craniata</taxon>
        <taxon>Vertebrata</taxon>
        <taxon>Euteleostomi</taxon>
        <taxon>Lepidosauria</taxon>
        <taxon>Squamata</taxon>
        <taxon>Bifurcata</taxon>
        <taxon>Unidentata</taxon>
        <taxon>Episquamata</taxon>
        <taxon>Toxicofera</taxon>
        <taxon>Serpentes</taxon>
        <taxon>Colubroidea</taxon>
        <taxon>Elapidae</taxon>
        <taxon>Hydrophiinae</taxon>
        <taxon>Pseudonaja</taxon>
    </lineage>
</organism>
<dbReference type="SUPFAM" id="SSF49313">
    <property type="entry name" value="Cadherin-like"/>
    <property type="match status" value="6"/>
</dbReference>
<dbReference type="InterPro" id="IPR050174">
    <property type="entry name" value="Protocadherin/Cadherin-CA"/>
</dbReference>
<keyword evidence="8" id="KW-0130">Cell adhesion</keyword>
<feature type="domain" description="Cadherin" evidence="15">
    <location>
        <begin position="25"/>
        <end position="135"/>
    </location>
</feature>
<evidence type="ECO:0000256" key="13">
    <source>
        <dbReference type="SAM" id="Phobius"/>
    </source>
</evidence>
<feature type="chain" id="PRO_5025494614" description="Cadherin domain-containing protein" evidence="14">
    <location>
        <begin position="30"/>
        <end position="858"/>
    </location>
</feature>
<dbReference type="Pfam" id="PF08266">
    <property type="entry name" value="Cadherin_2"/>
    <property type="match status" value="1"/>
</dbReference>
<evidence type="ECO:0000256" key="3">
    <source>
        <dbReference type="ARBA" id="ARBA00022475"/>
    </source>
</evidence>
<feature type="domain" description="Cadherin" evidence="15">
    <location>
        <begin position="136"/>
        <end position="244"/>
    </location>
</feature>
<dbReference type="InterPro" id="IPR020894">
    <property type="entry name" value="Cadherin_CS"/>
</dbReference>
<evidence type="ECO:0000256" key="12">
    <source>
        <dbReference type="PROSITE-ProRule" id="PRU00043"/>
    </source>
</evidence>
<feature type="domain" description="Cadherin" evidence="15">
    <location>
        <begin position="357"/>
        <end position="454"/>
    </location>
</feature>
<feature type="transmembrane region" description="Helical" evidence="13">
    <location>
        <begin position="690"/>
        <end position="715"/>
    </location>
</feature>
<evidence type="ECO:0000256" key="1">
    <source>
        <dbReference type="ARBA" id="ARBA00003436"/>
    </source>
</evidence>
<evidence type="ECO:0000256" key="2">
    <source>
        <dbReference type="ARBA" id="ARBA00004251"/>
    </source>
</evidence>
<sequence length="858" mass="94952">QKNRMKLKGNELNLRQVLFLFIFWDLVNCGIPEQVQYSLSEETEKKSFVGNLAKDLELDPFNHGLRIISNSGTIQYFELNSNSGHLQTCERIDREEICGTGKKCILKFQILAESKLKLYVTEIEIVDINDNAPSFLSIRWELKISETSIPGSQFSLPEAQDPDLGGNSIQHYELTANNHFSLEVQSSQNDAKSTKLVLEKSLDREEQSVYDLILTAFDGGEPIRSGTLQIHIFVLDANDNVPVFSQPMYEVNVKENMLKGSIVAAVTAIDMDEGINGELKYSFQKITKKGSQQFIINSTSGEIILVGSLDFETSSRYEVEVQAMDGGGLSDRSKVVILVTDLNDNAPELAITFLINSVPENSPAGTVIAILNAQDRDSGDNGEIKCSIPSNLPFRLKKTMESFYSLETDKALDRELLPTYSITVTAVDDGAPPLSTSVVISLQVLDINDNPPLFLESKYTSYLLENNPKGASVFSLKASDPDWEENARITYSIIDSPMRDSPLSSYLSINSETGTIYALSSLDYEEIQEIQFHVKAQDGGSPSLNSNVSVTLFILDQNDNVPEILYPSPPTDGSTGIELAPHSSEPGYLITKAVAVDADSGQNSWLSYQLIRATEPGLFTVGLHTGEIRTARLFLEKDALKQILVVLVKDNGQPPLSASVTLTVVLADSIPESLSDLSNISAPVDPQSDLTFYLVIGVVFVSCLFFTFLLVLLTIRLYRWKNSKLLESGSVHFSGVPVSQFVGMDGVRAFLQSYCHTISLTRDSRKSHCNFHEENCSNTLTNQPLTCGMSDSILACGDLNLKNDEQILVKVSLIFQSNSVFLDVLTFCFYEDPSVLSTYLPLFHYSCDMIRLANFLVY</sequence>
<dbReference type="SMART" id="SM00112">
    <property type="entry name" value="CA"/>
    <property type="match status" value="6"/>
</dbReference>
<dbReference type="GO" id="GO:0005886">
    <property type="term" value="C:plasma membrane"/>
    <property type="evidence" value="ECO:0007669"/>
    <property type="project" value="UniProtKB-SubCell"/>
</dbReference>
<evidence type="ECO:0000313" key="16">
    <source>
        <dbReference type="Ensembl" id="ENSPTXP00000006774.1"/>
    </source>
</evidence>
<proteinExistence type="predicted"/>
<comment type="subcellular location">
    <subcellularLocation>
        <location evidence="2">Cell membrane</location>
        <topology evidence="2">Single-pass type I membrane protein</topology>
    </subcellularLocation>
</comment>
<feature type="signal peptide" evidence="14">
    <location>
        <begin position="1"/>
        <end position="29"/>
    </location>
</feature>
<gene>
    <name evidence="16" type="primary">LOC113436603</name>
</gene>
<dbReference type="InterPro" id="IPR032455">
    <property type="entry name" value="Cadherin_C"/>
</dbReference>
<evidence type="ECO:0000256" key="9">
    <source>
        <dbReference type="ARBA" id="ARBA00022989"/>
    </source>
</evidence>
<accession>A0A670Y407</accession>
<keyword evidence="9 13" id="KW-1133">Transmembrane helix</keyword>
<dbReference type="PRINTS" id="PR00205">
    <property type="entry name" value="CADHERIN"/>
</dbReference>
<keyword evidence="3" id="KW-1003">Cell membrane</keyword>
<dbReference type="GeneTree" id="ENSGT00940000159725"/>
<dbReference type="FunFam" id="2.60.40.60:FF:000006">
    <property type="entry name" value="Protocadherin alpha 2"/>
    <property type="match status" value="1"/>
</dbReference>
<evidence type="ECO:0000256" key="14">
    <source>
        <dbReference type="SAM" id="SignalP"/>
    </source>
</evidence>
<evidence type="ECO:0000256" key="10">
    <source>
        <dbReference type="ARBA" id="ARBA00023136"/>
    </source>
</evidence>
<keyword evidence="11" id="KW-0325">Glycoprotein</keyword>
<dbReference type="FunFam" id="2.60.40.60:FF:000004">
    <property type="entry name" value="Protocadherin 1 gamma 2"/>
    <property type="match status" value="1"/>
</dbReference>
<keyword evidence="7 12" id="KW-0106">Calcium</keyword>
<keyword evidence="6" id="KW-0677">Repeat</keyword>
<keyword evidence="4 13" id="KW-0812">Transmembrane</keyword>
<dbReference type="InterPro" id="IPR015919">
    <property type="entry name" value="Cadherin-like_sf"/>
</dbReference>
<dbReference type="AlphaFoldDB" id="A0A670Y407"/>
<reference evidence="16" key="2">
    <citation type="submission" date="2025-09" db="UniProtKB">
        <authorList>
            <consortium name="Ensembl"/>
        </authorList>
    </citation>
    <scope>IDENTIFICATION</scope>
</reference>
<dbReference type="InterPro" id="IPR002126">
    <property type="entry name" value="Cadherin-like_dom"/>
</dbReference>
<dbReference type="PANTHER" id="PTHR24028:SF234">
    <property type="entry name" value="PROTOCADHERIN GAMMA-A3"/>
    <property type="match status" value="1"/>
</dbReference>
<reference evidence="16" key="1">
    <citation type="submission" date="2025-08" db="UniProtKB">
        <authorList>
            <consortium name="Ensembl"/>
        </authorList>
    </citation>
    <scope>IDENTIFICATION</scope>
</reference>
<dbReference type="Proteomes" id="UP000472273">
    <property type="component" value="Unplaced"/>
</dbReference>
<evidence type="ECO:0000256" key="6">
    <source>
        <dbReference type="ARBA" id="ARBA00022737"/>
    </source>
</evidence>
<dbReference type="Pfam" id="PF00028">
    <property type="entry name" value="Cadherin"/>
    <property type="match status" value="5"/>
</dbReference>
<protein>
    <recommendedName>
        <fullName evidence="15">Cadherin domain-containing protein</fullName>
    </recommendedName>
</protein>
<evidence type="ECO:0000313" key="17">
    <source>
        <dbReference type="Proteomes" id="UP000472273"/>
    </source>
</evidence>
<dbReference type="Gene3D" id="2.60.40.60">
    <property type="entry name" value="Cadherins"/>
    <property type="match status" value="6"/>
</dbReference>
<feature type="domain" description="Cadherin" evidence="15">
    <location>
        <begin position="245"/>
        <end position="349"/>
    </location>
</feature>
<dbReference type="Ensembl" id="ENSPTXT00000006997.1">
    <property type="protein sequence ID" value="ENSPTXP00000006774.1"/>
    <property type="gene ID" value="ENSPTXG00000004895.1"/>
</dbReference>
<evidence type="ECO:0000259" key="15">
    <source>
        <dbReference type="PROSITE" id="PS50268"/>
    </source>
</evidence>
<keyword evidence="5 14" id="KW-0732">Signal</keyword>
<keyword evidence="10 13" id="KW-0472">Membrane</keyword>
<dbReference type="GO" id="GO:0007156">
    <property type="term" value="P:homophilic cell adhesion via plasma membrane adhesion molecules"/>
    <property type="evidence" value="ECO:0007669"/>
    <property type="project" value="InterPro"/>
</dbReference>
<feature type="domain" description="Cadherin" evidence="15">
    <location>
        <begin position="581"/>
        <end position="685"/>
    </location>
</feature>
<dbReference type="FunFam" id="2.60.40.60:FF:000002">
    <property type="entry name" value="Protocadherin alpha 2"/>
    <property type="match status" value="1"/>
</dbReference>
<evidence type="ECO:0000256" key="4">
    <source>
        <dbReference type="ARBA" id="ARBA00022692"/>
    </source>
</evidence>
<dbReference type="CDD" id="cd11304">
    <property type="entry name" value="Cadherin_repeat"/>
    <property type="match status" value="6"/>
</dbReference>